<dbReference type="Gene3D" id="3.40.190.10">
    <property type="entry name" value="Periplasmic binding protein-like II"/>
    <property type="match status" value="2"/>
</dbReference>
<dbReference type="AlphaFoldDB" id="A0A559KG09"/>
<evidence type="ECO:0000256" key="2">
    <source>
        <dbReference type="SAM" id="MobiDB-lite"/>
    </source>
</evidence>
<dbReference type="EMBL" id="VNJI01000005">
    <property type="protein sequence ID" value="TVY11063.1"/>
    <property type="molecule type" value="Genomic_DNA"/>
</dbReference>
<dbReference type="OrthoDB" id="9787283at2"/>
<name>A0A559KG09_9BACL</name>
<accession>A0A559KG09</accession>
<evidence type="ECO:0000256" key="1">
    <source>
        <dbReference type="ARBA" id="ARBA00022729"/>
    </source>
</evidence>
<evidence type="ECO:0000313" key="3">
    <source>
        <dbReference type="EMBL" id="TVY11063.1"/>
    </source>
</evidence>
<keyword evidence="1" id="KW-0732">Signal</keyword>
<comment type="caution">
    <text evidence="3">The sequence shown here is derived from an EMBL/GenBank/DDBJ whole genome shotgun (WGS) entry which is preliminary data.</text>
</comment>
<sequence length="528" mass="58532">MAGRQKRWGGLMASVLAVGLVAGCSGGGQPAATGTNTNPKPADQKPADQKPAEAAKPAEPLKMQMMVPSFADVPNMNDEYWSEWQKRTNSKLDVEWIPSGDYDTKFDLVLASGNLPEVIVAQSTTRPTLINAIKQGAFWDLSPILGDFSKYPNLKKNSEGNVWNYMKVDGKIYGIPRNRPLIDLGIKMRKDWLDKLNIPIPKTMDEYAAALKKIVDSDPDGNGKNDTIGLLGHGFLLADGDGSLLAAFGGLDPQFDKDGGLIKETMTPQYADMVAWLRKLYADGVLAKEFSAIKKTQAEELFATGKAASYVRNIWRDYSWEQDIKKVQPGANVITLPPMKGPGGVSVQLATPFFGAMYISKKVPEAKVRQILDYMEKTTTMEYTDFNYFGIEGVHHKVVDGQPVLTDLGVKQVTTNANQVFALAFNNKMKVMNPAAPKAYNDAKLKETEVFAQVGKLNVFGIISSDTWVNIWPKYEKDWQSMVTKAIVGQVSMDEYKAYVEKLNSSADFKKAYQEFAKNYKEYFGDKK</sequence>
<organism evidence="3 4">
    <name type="scientific">Paenibacillus cremeus</name>
    <dbReference type="NCBI Taxonomy" id="2163881"/>
    <lineage>
        <taxon>Bacteria</taxon>
        <taxon>Bacillati</taxon>
        <taxon>Bacillota</taxon>
        <taxon>Bacilli</taxon>
        <taxon>Bacillales</taxon>
        <taxon>Paenibacillaceae</taxon>
        <taxon>Paenibacillus</taxon>
    </lineage>
</organism>
<reference evidence="3 4" key="1">
    <citation type="submission" date="2019-07" db="EMBL/GenBank/DDBJ databases">
        <authorList>
            <person name="Kim J."/>
        </authorList>
    </citation>
    <scope>NUCLEOTIDE SEQUENCE [LARGE SCALE GENOMIC DNA]</scope>
    <source>
        <strain evidence="3 4">JC52</strain>
    </source>
</reference>
<keyword evidence="4" id="KW-1185">Reference proteome</keyword>
<protein>
    <submittedName>
        <fullName evidence="3">Extracellular solute-binding protein</fullName>
    </submittedName>
</protein>
<feature type="region of interest" description="Disordered" evidence="2">
    <location>
        <begin position="26"/>
        <end position="60"/>
    </location>
</feature>
<dbReference type="PANTHER" id="PTHR43649:SF33">
    <property type="entry name" value="POLYGALACTURONAN_RHAMNOGALACTURONAN-BINDING PROTEIN YTCQ"/>
    <property type="match status" value="1"/>
</dbReference>
<feature type="compositionally biased region" description="Basic and acidic residues" evidence="2">
    <location>
        <begin position="42"/>
        <end position="53"/>
    </location>
</feature>
<evidence type="ECO:0000313" key="4">
    <source>
        <dbReference type="Proteomes" id="UP000317036"/>
    </source>
</evidence>
<proteinExistence type="predicted"/>
<dbReference type="SUPFAM" id="SSF53850">
    <property type="entry name" value="Periplasmic binding protein-like II"/>
    <property type="match status" value="1"/>
</dbReference>
<dbReference type="InterPro" id="IPR050490">
    <property type="entry name" value="Bact_solute-bd_prot1"/>
</dbReference>
<dbReference type="PANTHER" id="PTHR43649">
    <property type="entry name" value="ARABINOSE-BINDING PROTEIN-RELATED"/>
    <property type="match status" value="1"/>
</dbReference>
<gene>
    <name evidence="3" type="ORF">FPZ49_06075</name>
</gene>
<dbReference type="Proteomes" id="UP000317036">
    <property type="component" value="Unassembled WGS sequence"/>
</dbReference>
<dbReference type="PROSITE" id="PS51257">
    <property type="entry name" value="PROKAR_LIPOPROTEIN"/>
    <property type="match status" value="1"/>
</dbReference>